<proteinExistence type="predicted"/>
<organism evidence="9 10">
    <name type="scientific">Pseudomaricurvus hydrocarbonicus</name>
    <dbReference type="NCBI Taxonomy" id="1470433"/>
    <lineage>
        <taxon>Bacteria</taxon>
        <taxon>Pseudomonadati</taxon>
        <taxon>Pseudomonadota</taxon>
        <taxon>Gammaproteobacteria</taxon>
        <taxon>Cellvibrionales</taxon>
        <taxon>Cellvibrionaceae</taxon>
        <taxon>Pseudomaricurvus</taxon>
    </lineage>
</organism>
<comment type="cofactor">
    <cofactor evidence="1">
        <name>Fe cation</name>
        <dbReference type="ChEBI" id="CHEBI:24875"/>
    </cofactor>
</comment>
<dbReference type="AlphaFoldDB" id="A0A9E5MN63"/>
<dbReference type="SUPFAM" id="SSF50022">
    <property type="entry name" value="ISP domain"/>
    <property type="match status" value="1"/>
</dbReference>
<dbReference type="EMBL" id="JAAONZ010000016">
    <property type="protein sequence ID" value="NHO67344.1"/>
    <property type="molecule type" value="Genomic_DNA"/>
</dbReference>
<keyword evidence="3" id="KW-0479">Metal-binding</keyword>
<evidence type="ECO:0000256" key="6">
    <source>
        <dbReference type="ARBA" id="ARBA00023014"/>
    </source>
</evidence>
<evidence type="ECO:0000313" key="9">
    <source>
        <dbReference type="EMBL" id="NHO67344.1"/>
    </source>
</evidence>
<feature type="compositionally biased region" description="Basic and acidic residues" evidence="7">
    <location>
        <begin position="1"/>
        <end position="12"/>
    </location>
</feature>
<dbReference type="InterPro" id="IPR015879">
    <property type="entry name" value="Ring_hydroxy_dOase_asu_C_dom"/>
</dbReference>
<keyword evidence="2" id="KW-0001">2Fe-2S</keyword>
<dbReference type="InterPro" id="IPR017941">
    <property type="entry name" value="Rieske_2Fe-2S"/>
</dbReference>
<accession>A0A9E5MN63</accession>
<dbReference type="Pfam" id="PF00848">
    <property type="entry name" value="Ring_hydroxyl_A"/>
    <property type="match status" value="1"/>
</dbReference>
<name>A0A9E5MN63_9GAMM</name>
<sequence length="399" mass="45446">MSELHQYQRPESEEAMALGTDPIPTAPYFSDDYFELEREAIFKRTWLNIGHVCELPESGSFIVRELEFADASILITRSKDAEIRAFHNVCTHRGTQLIATDSGTRNTFTCPYHSWTFNNTGELRGAPDFERFYVEKKDCSLLKVAVGVCAGLIFINLDPEPKQSLHDFLGPFAEQWEQLPVAKASTYSEYVYEIDGNWKLTYDNFQENYHLRFIHPRSGGGGAVGADNPFGYPTAYGFHGDHRTQQIWANPNPVLSDTQKFAFGKLIPALLQKDSLQHPFGRAYWATYPNLFMIGTPTQPFVHYVMPISARKSRGVIRIYWVGEDSNASERFGREFSMAMARDVHSEDRMVIEAAQRGLNSGALKHIHLQSQEVLLRHLYTRVDAKVQAYKQEMSRGAL</sequence>
<evidence type="ECO:0000256" key="7">
    <source>
        <dbReference type="SAM" id="MobiDB-lite"/>
    </source>
</evidence>
<keyword evidence="9" id="KW-0223">Dioxygenase</keyword>
<dbReference type="PANTHER" id="PTHR43756">
    <property type="entry name" value="CHOLINE MONOOXYGENASE, CHLOROPLASTIC"/>
    <property type="match status" value="1"/>
</dbReference>
<dbReference type="Gene3D" id="2.102.10.10">
    <property type="entry name" value="Rieske [2Fe-2S] iron-sulphur domain"/>
    <property type="match status" value="1"/>
</dbReference>
<dbReference type="Proteomes" id="UP000787472">
    <property type="component" value="Unassembled WGS sequence"/>
</dbReference>
<keyword evidence="6" id="KW-0411">Iron-sulfur</keyword>
<evidence type="ECO:0000259" key="8">
    <source>
        <dbReference type="PROSITE" id="PS51296"/>
    </source>
</evidence>
<dbReference type="PANTHER" id="PTHR43756:SF5">
    <property type="entry name" value="CHOLINE MONOOXYGENASE, CHLOROPLASTIC"/>
    <property type="match status" value="1"/>
</dbReference>
<keyword evidence="5" id="KW-0408">Iron</keyword>
<dbReference type="InterPro" id="IPR001663">
    <property type="entry name" value="Rng_hydr_dOase-A"/>
</dbReference>
<dbReference type="CDD" id="cd00680">
    <property type="entry name" value="RHO_alpha_C"/>
    <property type="match status" value="1"/>
</dbReference>
<evidence type="ECO:0000256" key="3">
    <source>
        <dbReference type="ARBA" id="ARBA00022723"/>
    </source>
</evidence>
<evidence type="ECO:0000256" key="1">
    <source>
        <dbReference type="ARBA" id="ARBA00001962"/>
    </source>
</evidence>
<evidence type="ECO:0000256" key="2">
    <source>
        <dbReference type="ARBA" id="ARBA00022714"/>
    </source>
</evidence>
<keyword evidence="4" id="KW-0560">Oxidoreductase</keyword>
<dbReference type="PRINTS" id="PR00090">
    <property type="entry name" value="RNGDIOXGNASE"/>
</dbReference>
<dbReference type="Pfam" id="PF00355">
    <property type="entry name" value="Rieske"/>
    <property type="match status" value="1"/>
</dbReference>
<feature type="domain" description="Rieske" evidence="8">
    <location>
        <begin position="50"/>
        <end position="155"/>
    </location>
</feature>
<dbReference type="GO" id="GO:0005506">
    <property type="term" value="F:iron ion binding"/>
    <property type="evidence" value="ECO:0007669"/>
    <property type="project" value="InterPro"/>
</dbReference>
<protein>
    <submittedName>
        <fullName evidence="9">Aromatic ring-hydroxylating dioxygenase subunit alpha</fullName>
    </submittedName>
</protein>
<reference evidence="9" key="1">
    <citation type="submission" date="2020-03" db="EMBL/GenBank/DDBJ databases">
        <authorList>
            <person name="Guo F."/>
        </authorList>
    </citation>
    <scope>NUCLEOTIDE SEQUENCE</scope>
    <source>
        <strain evidence="9">JCM 30134</strain>
    </source>
</reference>
<dbReference type="CDD" id="cd03469">
    <property type="entry name" value="Rieske_RO_Alpha_N"/>
    <property type="match status" value="1"/>
</dbReference>
<dbReference type="RefSeq" id="WP_167189867.1">
    <property type="nucleotide sequence ID" value="NZ_JAAONZ010000016.1"/>
</dbReference>
<feature type="region of interest" description="Disordered" evidence="7">
    <location>
        <begin position="1"/>
        <end position="23"/>
    </location>
</feature>
<gene>
    <name evidence="9" type="ORF">G8770_17495</name>
</gene>
<evidence type="ECO:0000313" key="10">
    <source>
        <dbReference type="Proteomes" id="UP000787472"/>
    </source>
</evidence>
<dbReference type="GO" id="GO:0051537">
    <property type="term" value="F:2 iron, 2 sulfur cluster binding"/>
    <property type="evidence" value="ECO:0007669"/>
    <property type="project" value="UniProtKB-KW"/>
</dbReference>
<dbReference type="GO" id="GO:0051213">
    <property type="term" value="F:dioxygenase activity"/>
    <property type="evidence" value="ECO:0007669"/>
    <property type="project" value="UniProtKB-KW"/>
</dbReference>
<comment type="caution">
    <text evidence="9">The sequence shown here is derived from an EMBL/GenBank/DDBJ whole genome shotgun (WGS) entry which is preliminary data.</text>
</comment>
<evidence type="ECO:0000256" key="4">
    <source>
        <dbReference type="ARBA" id="ARBA00023002"/>
    </source>
</evidence>
<dbReference type="InterPro" id="IPR036922">
    <property type="entry name" value="Rieske_2Fe-2S_sf"/>
</dbReference>
<evidence type="ECO:0000256" key="5">
    <source>
        <dbReference type="ARBA" id="ARBA00023004"/>
    </source>
</evidence>
<dbReference type="Gene3D" id="3.90.380.10">
    <property type="entry name" value="Naphthalene 1,2-dioxygenase Alpha Subunit, Chain A, domain 1"/>
    <property type="match status" value="1"/>
</dbReference>
<dbReference type="PROSITE" id="PS51296">
    <property type="entry name" value="RIESKE"/>
    <property type="match status" value="1"/>
</dbReference>
<dbReference type="SUPFAM" id="SSF55961">
    <property type="entry name" value="Bet v1-like"/>
    <property type="match status" value="1"/>
</dbReference>
<keyword evidence="10" id="KW-1185">Reference proteome</keyword>